<evidence type="ECO:0000313" key="2">
    <source>
        <dbReference type="Proteomes" id="UP000765509"/>
    </source>
</evidence>
<dbReference type="EMBL" id="AVOT02036202">
    <property type="protein sequence ID" value="MBW0530673.1"/>
    <property type="molecule type" value="Genomic_DNA"/>
</dbReference>
<accession>A0A9Q3EZ06</accession>
<comment type="caution">
    <text evidence="1">The sequence shown here is derived from an EMBL/GenBank/DDBJ whole genome shotgun (WGS) entry which is preliminary data.</text>
</comment>
<organism evidence="1 2">
    <name type="scientific">Austropuccinia psidii MF-1</name>
    <dbReference type="NCBI Taxonomy" id="1389203"/>
    <lineage>
        <taxon>Eukaryota</taxon>
        <taxon>Fungi</taxon>
        <taxon>Dikarya</taxon>
        <taxon>Basidiomycota</taxon>
        <taxon>Pucciniomycotina</taxon>
        <taxon>Pucciniomycetes</taxon>
        <taxon>Pucciniales</taxon>
        <taxon>Sphaerophragmiaceae</taxon>
        <taxon>Austropuccinia</taxon>
    </lineage>
</organism>
<reference evidence="1" key="1">
    <citation type="submission" date="2021-03" db="EMBL/GenBank/DDBJ databases">
        <title>Draft genome sequence of rust myrtle Austropuccinia psidii MF-1, a brazilian biotype.</title>
        <authorList>
            <person name="Quecine M.C."/>
            <person name="Pachon D.M.R."/>
            <person name="Bonatelli M.L."/>
            <person name="Correr F.H."/>
            <person name="Franceschini L.M."/>
            <person name="Leite T.F."/>
            <person name="Margarido G.R.A."/>
            <person name="Almeida C.A."/>
            <person name="Ferrarezi J.A."/>
            <person name="Labate C.A."/>
        </authorList>
    </citation>
    <scope>NUCLEOTIDE SEQUENCE</scope>
    <source>
        <strain evidence="1">MF-1</strain>
    </source>
</reference>
<evidence type="ECO:0000313" key="1">
    <source>
        <dbReference type="EMBL" id="MBW0530673.1"/>
    </source>
</evidence>
<dbReference type="AlphaFoldDB" id="A0A9Q3EZ06"/>
<protein>
    <submittedName>
        <fullName evidence="1">Uncharacterized protein</fullName>
    </submittedName>
</protein>
<name>A0A9Q3EZ06_9BASI</name>
<sequence length="155" mass="18061">MEPSSMKLCMCKDFSKHIITLPNGNIQRGLLVYFSTRRKHWRTMTNELDEARLSSFLPTISCNDQEKHFRKEQHDCQKFGSDFEKDESNPEAEHSMKESEIAYLVLEYIMWLNLDCGISPQNSQKAHNQLIRILDASYQPKGIESTLTKLIPHDI</sequence>
<gene>
    <name evidence="1" type="ORF">O181_070388</name>
</gene>
<proteinExistence type="predicted"/>
<dbReference type="Proteomes" id="UP000765509">
    <property type="component" value="Unassembled WGS sequence"/>
</dbReference>
<keyword evidence="2" id="KW-1185">Reference proteome</keyword>